<protein>
    <submittedName>
        <fullName evidence="2">Uncharacterized protein</fullName>
    </submittedName>
</protein>
<organism evidence="2 3">
    <name type="scientific">Patagioenas fasciata monilis</name>
    <dbReference type="NCBI Taxonomy" id="372326"/>
    <lineage>
        <taxon>Eukaryota</taxon>
        <taxon>Metazoa</taxon>
        <taxon>Chordata</taxon>
        <taxon>Craniata</taxon>
        <taxon>Vertebrata</taxon>
        <taxon>Euteleostomi</taxon>
        <taxon>Archelosauria</taxon>
        <taxon>Archosauria</taxon>
        <taxon>Dinosauria</taxon>
        <taxon>Saurischia</taxon>
        <taxon>Theropoda</taxon>
        <taxon>Coelurosauria</taxon>
        <taxon>Aves</taxon>
        <taxon>Neognathae</taxon>
        <taxon>Neoaves</taxon>
        <taxon>Columbimorphae</taxon>
        <taxon>Columbiformes</taxon>
        <taxon>Columbidae</taxon>
        <taxon>Patagioenas</taxon>
    </lineage>
</organism>
<dbReference type="EMBL" id="LSYS01003169">
    <property type="protein sequence ID" value="OPJ83541.1"/>
    <property type="molecule type" value="Genomic_DNA"/>
</dbReference>
<gene>
    <name evidence="2" type="ORF">AV530_006414</name>
</gene>
<dbReference type="AlphaFoldDB" id="A0A1V4KGN0"/>
<feature type="compositionally biased region" description="Basic residues" evidence="1">
    <location>
        <begin position="73"/>
        <end position="84"/>
    </location>
</feature>
<sequence>MFFWDCKKVIFVSALESPPARQHVNAIVIQPDVSKAGDEVKEEEKDHIHTRSGEFFKTYRETIRKCSENMAKKEKKPNQPHHHQQQNNTEDEWFPLNREAVEKVHEKSSCIRSRLQRRQRPEL</sequence>
<name>A0A1V4KGN0_PATFA</name>
<evidence type="ECO:0000256" key="1">
    <source>
        <dbReference type="SAM" id="MobiDB-lite"/>
    </source>
</evidence>
<dbReference type="Proteomes" id="UP000190648">
    <property type="component" value="Unassembled WGS sequence"/>
</dbReference>
<feature type="compositionally biased region" description="Basic and acidic residues" evidence="1">
    <location>
        <begin position="99"/>
        <end position="109"/>
    </location>
</feature>
<comment type="caution">
    <text evidence="2">The sequence shown here is derived from an EMBL/GenBank/DDBJ whole genome shotgun (WGS) entry which is preliminary data.</text>
</comment>
<feature type="region of interest" description="Disordered" evidence="1">
    <location>
        <begin position="67"/>
        <end position="123"/>
    </location>
</feature>
<keyword evidence="3" id="KW-1185">Reference proteome</keyword>
<accession>A0A1V4KGN0</accession>
<feature type="compositionally biased region" description="Basic residues" evidence="1">
    <location>
        <begin position="114"/>
        <end position="123"/>
    </location>
</feature>
<proteinExistence type="predicted"/>
<reference evidence="2 3" key="1">
    <citation type="submission" date="2016-02" db="EMBL/GenBank/DDBJ databases">
        <title>Band-tailed pigeon sequencing and assembly.</title>
        <authorList>
            <person name="Soares A.E."/>
            <person name="Novak B.J."/>
            <person name="Rice E.S."/>
            <person name="O'Connell B."/>
            <person name="Chang D."/>
            <person name="Weber S."/>
            <person name="Shapiro B."/>
        </authorList>
    </citation>
    <scope>NUCLEOTIDE SEQUENCE [LARGE SCALE GENOMIC DNA]</scope>
    <source>
        <strain evidence="2">BTP2013</strain>
        <tissue evidence="2">Blood</tissue>
    </source>
</reference>
<evidence type="ECO:0000313" key="3">
    <source>
        <dbReference type="Proteomes" id="UP000190648"/>
    </source>
</evidence>
<evidence type="ECO:0000313" key="2">
    <source>
        <dbReference type="EMBL" id="OPJ83541.1"/>
    </source>
</evidence>